<dbReference type="Pfam" id="PF16267">
    <property type="entry name" value="DUF4920"/>
    <property type="match status" value="1"/>
</dbReference>
<dbReference type="STRING" id="237018.SAMN04489723_104314"/>
<organism evidence="1 2">
    <name type="scientific">Algoriphagus aquimarinus</name>
    <dbReference type="NCBI Taxonomy" id="237018"/>
    <lineage>
        <taxon>Bacteria</taxon>
        <taxon>Pseudomonadati</taxon>
        <taxon>Bacteroidota</taxon>
        <taxon>Cytophagia</taxon>
        <taxon>Cytophagales</taxon>
        <taxon>Cyclobacteriaceae</taxon>
        <taxon>Algoriphagus</taxon>
    </lineage>
</organism>
<dbReference type="PROSITE" id="PS51257">
    <property type="entry name" value="PROKAR_LIPOPROTEIN"/>
    <property type="match status" value="1"/>
</dbReference>
<evidence type="ECO:0008006" key="3">
    <source>
        <dbReference type="Google" id="ProtNLM"/>
    </source>
</evidence>
<dbReference type="Proteomes" id="UP000198790">
    <property type="component" value="Unassembled WGS sequence"/>
</dbReference>
<dbReference type="AlphaFoldDB" id="A0A1I0YH52"/>
<dbReference type="InterPro" id="IPR032577">
    <property type="entry name" value="DUF4920"/>
</dbReference>
<sequence length="172" mass="18518">MKNSHLVILALGVALTTACQNQKSETVLAEVGTEVSASDSIPGGYGASLDVSGVVSPAEMVLVVEKEGNFEGKISGEIKEVCTKKGCWLTMELPNGENMRVTFKDYEFFVPTTSQGYPIILEGIAVLTETDVETLRHYAEDGGMSKEEVAKITEPKREITFEAVGVVIKDKA</sequence>
<gene>
    <name evidence="1" type="ORF">SAMN04489723_104314</name>
</gene>
<evidence type="ECO:0000313" key="2">
    <source>
        <dbReference type="Proteomes" id="UP000198790"/>
    </source>
</evidence>
<protein>
    <recommendedName>
        <fullName evidence="3">DUF4920 domain-containing protein</fullName>
    </recommendedName>
</protein>
<proteinExistence type="predicted"/>
<accession>A0A1I0YH52</accession>
<dbReference type="RefSeq" id="WP_092895866.1">
    <property type="nucleotide sequence ID" value="NZ_FOKK01000004.1"/>
</dbReference>
<name>A0A1I0YH52_9BACT</name>
<dbReference type="OrthoDB" id="129527at2"/>
<reference evidence="1 2" key="1">
    <citation type="submission" date="2016-10" db="EMBL/GenBank/DDBJ databases">
        <authorList>
            <person name="de Groot N.N."/>
        </authorList>
    </citation>
    <scope>NUCLEOTIDE SEQUENCE [LARGE SCALE GENOMIC DNA]</scope>
    <source>
        <strain evidence="1 2">DSM 23399</strain>
    </source>
</reference>
<dbReference type="EMBL" id="FOKK01000004">
    <property type="protein sequence ID" value="SFB12197.1"/>
    <property type="molecule type" value="Genomic_DNA"/>
</dbReference>
<keyword evidence="2" id="KW-1185">Reference proteome</keyword>
<evidence type="ECO:0000313" key="1">
    <source>
        <dbReference type="EMBL" id="SFB12197.1"/>
    </source>
</evidence>